<dbReference type="InterPro" id="IPR036061">
    <property type="entry name" value="CheW-like_dom_sf"/>
</dbReference>
<feature type="domain" description="CheW-like" evidence="1">
    <location>
        <begin position="61"/>
        <end position="205"/>
    </location>
</feature>
<evidence type="ECO:0000313" key="3">
    <source>
        <dbReference type="Proteomes" id="UP000317550"/>
    </source>
</evidence>
<evidence type="ECO:0000259" key="1">
    <source>
        <dbReference type="PROSITE" id="PS50851"/>
    </source>
</evidence>
<reference evidence="3" key="1">
    <citation type="submission" date="2019-07" db="EMBL/GenBank/DDBJ databases">
        <title>Chitinimonas sp. nov., isolated from Ny-Alesund, arctica soil.</title>
        <authorList>
            <person name="Xu Q."/>
            <person name="Peng F."/>
        </authorList>
    </citation>
    <scope>NUCLEOTIDE SEQUENCE [LARGE SCALE GENOMIC DNA]</scope>
    <source>
        <strain evidence="3">R3-44</strain>
    </source>
</reference>
<dbReference type="Proteomes" id="UP000317550">
    <property type="component" value="Chromosome"/>
</dbReference>
<name>A0A516SEL4_9NEIS</name>
<dbReference type="EMBL" id="CP041730">
    <property type="protein sequence ID" value="QDQ26573.1"/>
    <property type="molecule type" value="Genomic_DNA"/>
</dbReference>
<dbReference type="GO" id="GO:0005829">
    <property type="term" value="C:cytosol"/>
    <property type="evidence" value="ECO:0007669"/>
    <property type="project" value="TreeGrafter"/>
</dbReference>
<protein>
    <submittedName>
        <fullName evidence="2">Purine-binding chemotaxis protein CheW</fullName>
    </submittedName>
</protein>
<dbReference type="Gene3D" id="2.30.30.40">
    <property type="entry name" value="SH3 Domains"/>
    <property type="match status" value="1"/>
</dbReference>
<dbReference type="OrthoDB" id="9790406at2"/>
<dbReference type="GO" id="GO:0007165">
    <property type="term" value="P:signal transduction"/>
    <property type="evidence" value="ECO:0007669"/>
    <property type="project" value="InterPro"/>
</dbReference>
<gene>
    <name evidence="2" type="ORF">FNU76_09420</name>
</gene>
<dbReference type="AlphaFoldDB" id="A0A516SEL4"/>
<dbReference type="PANTHER" id="PTHR22617:SF43">
    <property type="entry name" value="PROTEIN PILI"/>
    <property type="match status" value="1"/>
</dbReference>
<proteinExistence type="predicted"/>
<dbReference type="GO" id="GO:0006935">
    <property type="term" value="P:chemotaxis"/>
    <property type="evidence" value="ECO:0007669"/>
    <property type="project" value="InterPro"/>
</dbReference>
<dbReference type="KEGG" id="cari:FNU76_09420"/>
<accession>A0A516SEL4</accession>
<dbReference type="PANTHER" id="PTHR22617">
    <property type="entry name" value="CHEMOTAXIS SENSOR HISTIDINE KINASE-RELATED"/>
    <property type="match status" value="1"/>
</dbReference>
<organism evidence="2 3">
    <name type="scientific">Chitinimonas arctica</name>
    <dbReference type="NCBI Taxonomy" id="2594795"/>
    <lineage>
        <taxon>Bacteria</taxon>
        <taxon>Pseudomonadati</taxon>
        <taxon>Pseudomonadota</taxon>
        <taxon>Betaproteobacteria</taxon>
        <taxon>Neisseriales</taxon>
        <taxon>Chitinibacteraceae</taxon>
        <taxon>Chitinimonas</taxon>
    </lineage>
</organism>
<sequence length="206" mass="22762">MNPDKPKTGIDWTSVHAQMARAEQALQREFEPDEAVRDAVLQARARALAQVPAAEGVEGEQMELVEFRLAHEHYGLETRLVREVYPLRELGLLPCVPPFVLGIINLRGQIVSVIDLKRFFGLPLQGLPDMNKVILLEDGAMRFGLLADQIIGVRSVALADLQPSLPTLNGVRAEYLRGVAPDRLVVLDALKLIHDPALLVDEEVPS</sequence>
<keyword evidence="3" id="KW-1185">Reference proteome</keyword>
<dbReference type="InterPro" id="IPR039315">
    <property type="entry name" value="CheW"/>
</dbReference>
<dbReference type="InterPro" id="IPR002545">
    <property type="entry name" value="CheW-lke_dom"/>
</dbReference>
<dbReference type="Gene3D" id="2.40.50.180">
    <property type="entry name" value="CheA-289, Domain 4"/>
    <property type="match status" value="1"/>
</dbReference>
<dbReference type="Pfam" id="PF01584">
    <property type="entry name" value="CheW"/>
    <property type="match status" value="1"/>
</dbReference>
<dbReference type="PROSITE" id="PS50851">
    <property type="entry name" value="CHEW"/>
    <property type="match status" value="1"/>
</dbReference>
<dbReference type="SMART" id="SM00260">
    <property type="entry name" value="CheW"/>
    <property type="match status" value="1"/>
</dbReference>
<dbReference type="RefSeq" id="WP_144277967.1">
    <property type="nucleotide sequence ID" value="NZ_CP041730.1"/>
</dbReference>
<evidence type="ECO:0000313" key="2">
    <source>
        <dbReference type="EMBL" id="QDQ26573.1"/>
    </source>
</evidence>
<dbReference type="SUPFAM" id="SSF50341">
    <property type="entry name" value="CheW-like"/>
    <property type="match status" value="1"/>
</dbReference>